<dbReference type="RefSeq" id="WP_329774386.1">
    <property type="nucleotide sequence ID" value="NZ_JAYDYW010000004.1"/>
</dbReference>
<evidence type="ECO:0000259" key="3">
    <source>
        <dbReference type="Pfam" id="PF11893"/>
    </source>
</evidence>
<feature type="transmembrane region" description="Helical" evidence="1">
    <location>
        <begin position="21"/>
        <end position="40"/>
    </location>
</feature>
<feature type="transmembrane region" description="Helical" evidence="1">
    <location>
        <begin position="52"/>
        <end position="76"/>
    </location>
</feature>
<evidence type="ECO:0000256" key="1">
    <source>
        <dbReference type="SAM" id="Phobius"/>
    </source>
</evidence>
<keyword evidence="1" id="KW-1133">Transmembrane helix</keyword>
<keyword evidence="1" id="KW-0812">Transmembrane</keyword>
<keyword evidence="5" id="KW-1185">Reference proteome</keyword>
<sequence length="604" mass="69045">MVNSSKQYRDKVSQLISWGHWFCLSNIILALIVGLRYLVLATPPESFLGQSYLIVSWLGQFSFIAFVIFLLTLFPLSFVIPSNRSMRFVGALFATIGISLLIVDTEVFATFNLHLNPALLELLVDEEQNSQANTLNLLFVSVPFIFLLELWLAKLCWKYLRRLEHKRLGGPIAGVLFICFLLTHFVHAWADATNYTTITRQKNNYPLFYPLTARSFLQEQGIFDVDAYYKQIKAQEEEQQGQLRYPISPLKYDQVEQRYNLMLVVVEGLRWDMLNQQAMPNSWKQAKRSSQFFSHYSGSNKPQEGLFSLFYGIPTSYWPSFKTESQGSVLVSALQDNNYQIELFSSRGLNLPELAGTSFSELSNLDMTKWPGGAAGDEKAVQKWLMWQQSQYAQLPWFNFLYLNGVAAYDNGSGETISEVTPESLSQHYSDAATVVDSQLNKVYQQLAQSGQLERTILVVTSDYGNELNDGNSNYWGNNSNFSRYQTQVPLFISWPDRNPSLLHSDTSHNDIMPTLLEEMLAVASTSANYSIGQNLFKKRKRDWILIGNQEQQAVVQHNQITLFNQSGSYQVLDRDLKSSNARVSVPMLVQVLNDLKRFYQPQQ</sequence>
<dbReference type="Pfam" id="PF00884">
    <property type="entry name" value="Sulfatase"/>
    <property type="match status" value="1"/>
</dbReference>
<reference evidence="5" key="1">
    <citation type="submission" date="2023-07" db="EMBL/GenBank/DDBJ databases">
        <title>Draft genome sequence of Agarivorans aestuarii strain ZMCS4, a CAZymes producing bacteria isolated from the marine brown algae Clodostephus spongiosus.</title>
        <authorList>
            <person name="Lorente B."/>
            <person name="Cabral C."/>
            <person name="Frias J."/>
            <person name="Faria J."/>
            <person name="Toubarro D."/>
        </authorList>
    </citation>
    <scope>NUCLEOTIDE SEQUENCE [LARGE SCALE GENOMIC DNA]</scope>
    <source>
        <strain evidence="5">ZMCS4</strain>
    </source>
</reference>
<evidence type="ECO:0000313" key="4">
    <source>
        <dbReference type="EMBL" id="MEE1673008.1"/>
    </source>
</evidence>
<dbReference type="Gene3D" id="3.40.720.10">
    <property type="entry name" value="Alkaline Phosphatase, subunit A"/>
    <property type="match status" value="1"/>
</dbReference>
<keyword evidence="1" id="KW-0472">Membrane</keyword>
<organism evidence="4 5">
    <name type="scientific">Agarivorans aestuarii</name>
    <dbReference type="NCBI Taxonomy" id="1563703"/>
    <lineage>
        <taxon>Bacteria</taxon>
        <taxon>Pseudomonadati</taxon>
        <taxon>Pseudomonadota</taxon>
        <taxon>Gammaproteobacteria</taxon>
        <taxon>Alteromonadales</taxon>
        <taxon>Alteromonadaceae</taxon>
        <taxon>Agarivorans</taxon>
    </lineage>
</organism>
<comment type="caution">
    <text evidence="4">The sequence shown here is derived from an EMBL/GenBank/DDBJ whole genome shotgun (WGS) entry which is preliminary data.</text>
</comment>
<dbReference type="Pfam" id="PF11893">
    <property type="entry name" value="DUF3413"/>
    <property type="match status" value="1"/>
</dbReference>
<accession>A0ABU7G0S2</accession>
<dbReference type="PANTHER" id="PTHR43751">
    <property type="entry name" value="SULFATASE"/>
    <property type="match status" value="1"/>
</dbReference>
<evidence type="ECO:0000313" key="5">
    <source>
        <dbReference type="Proteomes" id="UP001310248"/>
    </source>
</evidence>
<dbReference type="InterPro" id="IPR052701">
    <property type="entry name" value="GAG_Ulvan_Degrading_Sulfatases"/>
</dbReference>
<dbReference type="InterPro" id="IPR012159">
    <property type="entry name" value="YejM-like"/>
</dbReference>
<gene>
    <name evidence="4" type="ORF">SNR37_002420</name>
</gene>
<dbReference type="InterPro" id="IPR017850">
    <property type="entry name" value="Alkaline_phosphatase_core_sf"/>
</dbReference>
<reference evidence="4 5" key="2">
    <citation type="submission" date="2023-12" db="EMBL/GenBank/DDBJ databases">
        <authorList>
            <consortium name="Cladostephus spongiosus"/>
            <person name="Lorente B."/>
            <person name="Cabral C."/>
            <person name="Frias J."/>
            <person name="Faria J."/>
            <person name="Toubarro D."/>
        </authorList>
    </citation>
    <scope>NUCLEOTIDE SEQUENCE [LARGE SCALE GENOMIC DNA]</scope>
    <source>
        <strain evidence="4 5">ZMCS4</strain>
    </source>
</reference>
<name>A0ABU7G0S2_9ALTE</name>
<evidence type="ECO:0000259" key="2">
    <source>
        <dbReference type="Pfam" id="PF00884"/>
    </source>
</evidence>
<feature type="transmembrane region" description="Helical" evidence="1">
    <location>
        <begin position="135"/>
        <end position="156"/>
    </location>
</feature>
<dbReference type="EMBL" id="JAYDYW010000004">
    <property type="protein sequence ID" value="MEE1673008.1"/>
    <property type="molecule type" value="Genomic_DNA"/>
</dbReference>
<dbReference type="Proteomes" id="UP001310248">
    <property type="component" value="Unassembled WGS sequence"/>
</dbReference>
<dbReference type="InterPro" id="IPR000917">
    <property type="entry name" value="Sulfatase_N"/>
</dbReference>
<dbReference type="PIRSF" id="PIRSF004950">
    <property type="entry name" value="Mmb_sulf_HI0842"/>
    <property type="match status" value="1"/>
</dbReference>
<feature type="domain" description="Inner membrane protein YejM N-terminal" evidence="3">
    <location>
        <begin position="6"/>
        <end position="251"/>
    </location>
</feature>
<dbReference type="PANTHER" id="PTHR43751:SF3">
    <property type="entry name" value="SULFATASE N-TERMINAL DOMAIN-CONTAINING PROTEIN"/>
    <property type="match status" value="1"/>
</dbReference>
<feature type="transmembrane region" description="Helical" evidence="1">
    <location>
        <begin position="168"/>
        <end position="190"/>
    </location>
</feature>
<feature type="transmembrane region" description="Helical" evidence="1">
    <location>
        <begin position="88"/>
        <end position="115"/>
    </location>
</feature>
<feature type="domain" description="Sulfatase N-terminal" evidence="2">
    <location>
        <begin position="260"/>
        <end position="518"/>
    </location>
</feature>
<dbReference type="SUPFAM" id="SSF53649">
    <property type="entry name" value="Alkaline phosphatase-like"/>
    <property type="match status" value="1"/>
</dbReference>
<protein>
    <submittedName>
        <fullName evidence="4">DUF3413 domain-containing protein</fullName>
    </submittedName>
</protein>
<dbReference type="InterPro" id="IPR024588">
    <property type="entry name" value="YejM_N"/>
</dbReference>
<proteinExistence type="predicted"/>